<organism evidence="2 3">
    <name type="scientific">Thalassospira xiamenensis</name>
    <dbReference type="NCBI Taxonomy" id="220697"/>
    <lineage>
        <taxon>Bacteria</taxon>
        <taxon>Pseudomonadati</taxon>
        <taxon>Pseudomonadota</taxon>
        <taxon>Alphaproteobacteria</taxon>
        <taxon>Rhodospirillales</taxon>
        <taxon>Thalassospiraceae</taxon>
        <taxon>Thalassospira</taxon>
    </lineage>
</organism>
<dbReference type="Proteomes" id="UP000219068">
    <property type="component" value="Unassembled WGS sequence"/>
</dbReference>
<dbReference type="AlphaFoldDB" id="A0A285THZ9"/>
<feature type="signal peptide" evidence="1">
    <location>
        <begin position="1"/>
        <end position="26"/>
    </location>
</feature>
<sequence length="281" mass="31394">MTILRAFTAGAVSLILTSVQPSLAQAASSLEDMPELIKGAWFIKYNRYETQSACTQNDEVLHTTIAFDIPGITPETVHDIGRIKFRDIVNDVVAELPVNDDGSYFFQTERGPFREFAEGICDDDGGNCGMSMQYWQAEYNLTYANTLLAVEAYSKAGAHLFSAAIPDVILPNPAHPDVPVFRRVNMKLEGSELVIQTLPDDVDEPIDLQIQYADSERYHLVNIDDIPSDELTEHRLQMPDDYVYIGALVDDDKYNSENKVEIFDKNNAIFNCGPGEIKSSQ</sequence>
<evidence type="ECO:0000313" key="2">
    <source>
        <dbReference type="EMBL" id="SOC21688.1"/>
    </source>
</evidence>
<evidence type="ECO:0000313" key="3">
    <source>
        <dbReference type="Proteomes" id="UP000219068"/>
    </source>
</evidence>
<name>A0A285THZ9_9PROT</name>
<proteinExistence type="predicted"/>
<keyword evidence="1" id="KW-0732">Signal</keyword>
<feature type="chain" id="PRO_5012402728" evidence="1">
    <location>
        <begin position="27"/>
        <end position="281"/>
    </location>
</feature>
<reference evidence="2 3" key="1">
    <citation type="submission" date="2017-08" db="EMBL/GenBank/DDBJ databases">
        <authorList>
            <person name="de Groot N.N."/>
        </authorList>
    </citation>
    <scope>NUCLEOTIDE SEQUENCE [LARGE SCALE GENOMIC DNA]</scope>
    <source>
        <strain evidence="2 3">USBA 78</strain>
    </source>
</reference>
<protein>
    <submittedName>
        <fullName evidence="2">Uncharacterized protein</fullName>
    </submittedName>
</protein>
<accession>A0A285THZ9</accession>
<dbReference type="RefSeq" id="WP_097052247.1">
    <property type="nucleotide sequence ID" value="NZ_OBMM01000003.1"/>
</dbReference>
<evidence type="ECO:0000256" key="1">
    <source>
        <dbReference type="SAM" id="SignalP"/>
    </source>
</evidence>
<dbReference type="EMBL" id="OBMM01000003">
    <property type="protein sequence ID" value="SOC21688.1"/>
    <property type="molecule type" value="Genomic_DNA"/>
</dbReference>
<gene>
    <name evidence="2" type="ORF">SAMN05428964_103467</name>
</gene>